<dbReference type="InterPro" id="IPR036526">
    <property type="entry name" value="C-N_Hydrolase_sf"/>
</dbReference>
<dbReference type="GO" id="GO:0042158">
    <property type="term" value="P:lipoprotein biosynthetic process"/>
    <property type="evidence" value="ECO:0007669"/>
    <property type="project" value="UniProtKB-UniRule"/>
</dbReference>
<evidence type="ECO:0000256" key="8">
    <source>
        <dbReference type="HAMAP-Rule" id="MF_01148"/>
    </source>
</evidence>
<dbReference type="GO" id="GO:0016410">
    <property type="term" value="F:N-acyltransferase activity"/>
    <property type="evidence" value="ECO:0007669"/>
    <property type="project" value="UniProtKB-UniRule"/>
</dbReference>
<keyword evidence="11" id="KW-1185">Reference proteome</keyword>
<feature type="transmembrane region" description="Helical" evidence="8">
    <location>
        <begin position="34"/>
        <end position="51"/>
    </location>
</feature>
<dbReference type="Gene3D" id="3.60.110.10">
    <property type="entry name" value="Carbon-nitrogen hydrolase"/>
    <property type="match status" value="1"/>
</dbReference>
<dbReference type="InterPro" id="IPR004563">
    <property type="entry name" value="Apolipo_AcylTrfase"/>
</dbReference>
<evidence type="ECO:0000256" key="6">
    <source>
        <dbReference type="ARBA" id="ARBA00023136"/>
    </source>
</evidence>
<gene>
    <name evidence="8" type="primary">lnt</name>
    <name evidence="10" type="ORF">B0I08_101677</name>
</gene>
<evidence type="ECO:0000259" key="9">
    <source>
        <dbReference type="PROSITE" id="PS50263"/>
    </source>
</evidence>
<protein>
    <recommendedName>
        <fullName evidence="8">Apolipoprotein N-acyltransferase</fullName>
        <shortName evidence="8">ALP N-acyltransferase</shortName>
        <ecNumber evidence="8">2.3.1.269</ecNumber>
    </recommendedName>
</protein>
<dbReference type="InterPro" id="IPR045378">
    <property type="entry name" value="LNT_N"/>
</dbReference>
<accession>A0A2T0VJY3</accession>
<dbReference type="OrthoDB" id="9804277at2"/>
<keyword evidence="2 8" id="KW-1003">Cell membrane</keyword>
<dbReference type="NCBIfam" id="TIGR00546">
    <property type="entry name" value="lnt"/>
    <property type="match status" value="1"/>
</dbReference>
<evidence type="ECO:0000256" key="4">
    <source>
        <dbReference type="ARBA" id="ARBA00022692"/>
    </source>
</evidence>
<comment type="function">
    <text evidence="8">Catalyzes the phospholipid dependent N-acylation of the N-terminal cysteine of apolipoprotein, the last step in lipoprotein maturation.</text>
</comment>
<dbReference type="RefSeq" id="WP_106209732.1">
    <property type="nucleotide sequence ID" value="NZ_PVTL01000001.1"/>
</dbReference>
<comment type="subcellular location">
    <subcellularLocation>
        <location evidence="1 8">Cell membrane</location>
        <topology evidence="1 8">Multi-pass membrane protein</topology>
    </subcellularLocation>
</comment>
<dbReference type="EMBL" id="PVTL01000001">
    <property type="protein sequence ID" value="PRY70541.1"/>
    <property type="molecule type" value="Genomic_DNA"/>
</dbReference>
<keyword evidence="4 8" id="KW-0812">Transmembrane</keyword>
<evidence type="ECO:0000256" key="2">
    <source>
        <dbReference type="ARBA" id="ARBA00022475"/>
    </source>
</evidence>
<comment type="pathway">
    <text evidence="8">Protein modification; lipoprotein biosynthesis (N-acyl transfer).</text>
</comment>
<dbReference type="UniPathway" id="UPA00666"/>
<dbReference type="AlphaFoldDB" id="A0A2T0VJY3"/>
<dbReference type="Proteomes" id="UP000237983">
    <property type="component" value="Unassembled WGS sequence"/>
</dbReference>
<dbReference type="SUPFAM" id="SSF56317">
    <property type="entry name" value="Carbon-nitrogen hydrolase"/>
    <property type="match status" value="1"/>
</dbReference>
<dbReference type="CDD" id="cd07571">
    <property type="entry name" value="ALP_N-acyl_transferase"/>
    <property type="match status" value="1"/>
</dbReference>
<evidence type="ECO:0000256" key="1">
    <source>
        <dbReference type="ARBA" id="ARBA00004651"/>
    </source>
</evidence>
<feature type="transmembrane region" description="Helical" evidence="8">
    <location>
        <begin position="197"/>
        <end position="219"/>
    </location>
</feature>
<feature type="domain" description="CN hydrolase" evidence="9">
    <location>
        <begin position="223"/>
        <end position="470"/>
    </location>
</feature>
<comment type="catalytic activity">
    <reaction evidence="8">
        <text>N-terminal S-1,2-diacyl-sn-glyceryl-L-cysteinyl-[lipoprotein] + a glycerophospholipid = N-acyl-S-1,2-diacyl-sn-glyceryl-L-cysteinyl-[lipoprotein] + a 2-acyl-sn-glycero-3-phospholipid + H(+)</text>
        <dbReference type="Rhea" id="RHEA:48228"/>
        <dbReference type="Rhea" id="RHEA-COMP:14681"/>
        <dbReference type="Rhea" id="RHEA-COMP:14684"/>
        <dbReference type="ChEBI" id="CHEBI:15378"/>
        <dbReference type="ChEBI" id="CHEBI:136912"/>
        <dbReference type="ChEBI" id="CHEBI:140656"/>
        <dbReference type="ChEBI" id="CHEBI:140657"/>
        <dbReference type="ChEBI" id="CHEBI:140660"/>
        <dbReference type="EC" id="2.3.1.269"/>
    </reaction>
</comment>
<reference evidence="10 11" key="1">
    <citation type="submission" date="2018-03" db="EMBL/GenBank/DDBJ databases">
        <title>Genomic Encyclopedia of Type Strains, Phase III (KMG-III): the genomes of soil and plant-associated and newly described type strains.</title>
        <authorList>
            <person name="Whitman W."/>
        </authorList>
    </citation>
    <scope>NUCLEOTIDE SEQUENCE [LARGE SCALE GENOMIC DNA]</scope>
    <source>
        <strain evidence="10 11">CGMCC 1.12484</strain>
    </source>
</reference>
<keyword evidence="7 8" id="KW-0012">Acyltransferase</keyword>
<feature type="transmembrane region" description="Helical" evidence="8">
    <location>
        <begin position="121"/>
        <end position="144"/>
    </location>
</feature>
<feature type="transmembrane region" description="Helical" evidence="8">
    <location>
        <begin position="164"/>
        <end position="185"/>
    </location>
</feature>
<evidence type="ECO:0000256" key="5">
    <source>
        <dbReference type="ARBA" id="ARBA00022989"/>
    </source>
</evidence>
<dbReference type="HAMAP" id="MF_01148">
    <property type="entry name" value="Lnt"/>
    <property type="match status" value="1"/>
</dbReference>
<name>A0A2T0VJY3_9MICO</name>
<evidence type="ECO:0000313" key="11">
    <source>
        <dbReference type="Proteomes" id="UP000237983"/>
    </source>
</evidence>
<keyword evidence="6 8" id="KW-0472">Membrane</keyword>
<keyword evidence="10" id="KW-0449">Lipoprotein</keyword>
<keyword evidence="5 8" id="KW-1133">Transmembrane helix</keyword>
<dbReference type="Pfam" id="PF00795">
    <property type="entry name" value="CN_hydrolase"/>
    <property type="match status" value="1"/>
</dbReference>
<organism evidence="10 11">
    <name type="scientific">Glaciihabitans tibetensis</name>
    <dbReference type="NCBI Taxonomy" id="1266600"/>
    <lineage>
        <taxon>Bacteria</taxon>
        <taxon>Bacillati</taxon>
        <taxon>Actinomycetota</taxon>
        <taxon>Actinomycetes</taxon>
        <taxon>Micrococcales</taxon>
        <taxon>Microbacteriaceae</taxon>
        <taxon>Glaciihabitans</taxon>
    </lineage>
</organism>
<comment type="similarity">
    <text evidence="8">Belongs to the CN hydrolase family. Apolipoprotein N-acyltransferase subfamily.</text>
</comment>
<feature type="transmembrane region" description="Helical" evidence="8">
    <location>
        <begin position="58"/>
        <end position="80"/>
    </location>
</feature>
<evidence type="ECO:0000256" key="7">
    <source>
        <dbReference type="ARBA" id="ARBA00023315"/>
    </source>
</evidence>
<dbReference type="PROSITE" id="PS50263">
    <property type="entry name" value="CN_HYDROLASE"/>
    <property type="match status" value="1"/>
</dbReference>
<dbReference type="Pfam" id="PF20154">
    <property type="entry name" value="LNT_N"/>
    <property type="match status" value="1"/>
</dbReference>
<evidence type="ECO:0000313" key="10">
    <source>
        <dbReference type="EMBL" id="PRY70541.1"/>
    </source>
</evidence>
<proteinExistence type="inferred from homology"/>
<dbReference type="InterPro" id="IPR003010">
    <property type="entry name" value="C-N_Hydrolase"/>
</dbReference>
<dbReference type="EC" id="2.3.1.269" evidence="8"/>
<comment type="caution">
    <text evidence="10">The sequence shown here is derived from an EMBL/GenBank/DDBJ whole genome shotgun (WGS) entry which is preliminary data.</text>
</comment>
<sequence length="509" mass="54375">MRPDPRPIVPLWAALVLAAASGPIMDAGFPDRDLWPLTFVGIALVLVSAVGRRPRSALLLGFVSGLAFYLVHIEWASLFLGPIPMTALSVLESLFVALGVLLVALAYRWCARLWPDARGRLLLLPAIIAGLWTAREAVTSTFPYGGFAWGRVALSQSQSPFADLFPWLGVSGVSFVMVALVALAIEAVRFGAVGRMIRLVVVVAAVTAALVVPAFPVAITGTSTIAAVQGNGKAAYFDTREQGDLLTAQFEATEPLFEQDLDLDMVVWPEGASDINPLESVYAARAFDYVSTQLDAPLVAGAITERDGKIYNTSLLWEAGEGAVDYYDKKHPIPFGEYVPDREFWEPFAPDLIGMIAREYTPGTTDTVFDINGTVAGINICFDISDDAVMTAAVRDGAEVLLAQTNNADFGQTDESVQQLAIARIRAIELGRSVVNISTVGTSAIIAPDGSTIEQLDTYTADTMVADVPLSSTVTPASLAGRGIEWFVSGLGLAALALAMAVQRRHTPR</sequence>
<dbReference type="PANTHER" id="PTHR38686:SF1">
    <property type="entry name" value="APOLIPOPROTEIN N-ACYLTRANSFERASE"/>
    <property type="match status" value="1"/>
</dbReference>
<feature type="transmembrane region" description="Helical" evidence="8">
    <location>
        <begin position="86"/>
        <end position="109"/>
    </location>
</feature>
<dbReference type="PANTHER" id="PTHR38686">
    <property type="entry name" value="APOLIPOPROTEIN N-ACYLTRANSFERASE"/>
    <property type="match status" value="1"/>
</dbReference>
<dbReference type="GO" id="GO:0005886">
    <property type="term" value="C:plasma membrane"/>
    <property type="evidence" value="ECO:0007669"/>
    <property type="project" value="UniProtKB-SubCell"/>
</dbReference>
<keyword evidence="3 8" id="KW-0808">Transferase</keyword>
<evidence type="ECO:0000256" key="3">
    <source>
        <dbReference type="ARBA" id="ARBA00022679"/>
    </source>
</evidence>